<dbReference type="Proteomes" id="UP001164965">
    <property type="component" value="Chromosome"/>
</dbReference>
<evidence type="ECO:0000256" key="2">
    <source>
        <dbReference type="ARBA" id="ARBA00002280"/>
    </source>
</evidence>
<dbReference type="InterPro" id="IPR036440">
    <property type="entry name" value="Peptidase_C15-like_sf"/>
</dbReference>
<comment type="subcellular location">
    <subcellularLocation>
        <location evidence="3">Cytoplasm</location>
    </subcellularLocation>
</comment>
<dbReference type="PANTHER" id="PTHR23402">
    <property type="entry name" value="PROTEASE FAMILY C15 PYROGLUTAMYL-PEPTIDASE I-RELATED"/>
    <property type="match status" value="1"/>
</dbReference>
<dbReference type="InterPro" id="IPR029762">
    <property type="entry name" value="PGP-I_bact-type"/>
</dbReference>
<dbReference type="RefSeq" id="WP_265382206.1">
    <property type="nucleotide sequence ID" value="NZ_CP110615.1"/>
</dbReference>
<comment type="catalytic activity">
    <reaction evidence="1 9">
        <text>Release of an N-terminal pyroglutamyl group from a polypeptide, the second amino acid generally not being Pro.</text>
        <dbReference type="EC" id="3.4.19.3"/>
    </reaction>
</comment>
<dbReference type="InterPro" id="IPR016125">
    <property type="entry name" value="Peptidase_C15-like"/>
</dbReference>
<dbReference type="Pfam" id="PF01470">
    <property type="entry name" value="Peptidase_C15"/>
    <property type="match status" value="1"/>
</dbReference>
<dbReference type="Gene3D" id="3.40.630.20">
    <property type="entry name" value="Peptidase C15, pyroglutamyl peptidase I-like"/>
    <property type="match status" value="1"/>
</dbReference>
<evidence type="ECO:0000313" key="10">
    <source>
        <dbReference type="EMBL" id="UZJ24099.1"/>
    </source>
</evidence>
<feature type="active site" evidence="9">
    <location>
        <position position="78"/>
    </location>
</feature>
<dbReference type="PIRSF" id="PIRSF015592">
    <property type="entry name" value="Prld-crbxl_pptds"/>
    <property type="match status" value="1"/>
</dbReference>
<dbReference type="CDD" id="cd00501">
    <property type="entry name" value="Peptidase_C15"/>
    <property type="match status" value="1"/>
</dbReference>
<evidence type="ECO:0000256" key="3">
    <source>
        <dbReference type="ARBA" id="ARBA00004496"/>
    </source>
</evidence>
<evidence type="ECO:0000256" key="4">
    <source>
        <dbReference type="ARBA" id="ARBA00006641"/>
    </source>
</evidence>
<evidence type="ECO:0000256" key="9">
    <source>
        <dbReference type="PROSITE-ProRule" id="PRU10076"/>
    </source>
</evidence>
<evidence type="ECO:0000256" key="7">
    <source>
        <dbReference type="ARBA" id="ARBA00022801"/>
    </source>
</evidence>
<dbReference type="EMBL" id="CP110615">
    <property type="protein sequence ID" value="UZJ24099.1"/>
    <property type="molecule type" value="Genomic_DNA"/>
</dbReference>
<evidence type="ECO:0000256" key="1">
    <source>
        <dbReference type="ARBA" id="ARBA00001770"/>
    </source>
</evidence>
<keyword evidence="5" id="KW-0963">Cytoplasm</keyword>
<keyword evidence="6" id="KW-0645">Protease</keyword>
<dbReference type="NCBIfam" id="NF009676">
    <property type="entry name" value="PRK13197.1"/>
    <property type="match status" value="1"/>
</dbReference>
<dbReference type="PRINTS" id="PR00706">
    <property type="entry name" value="PYROGLUPTASE"/>
</dbReference>
<gene>
    <name evidence="10" type="primary">pcp</name>
    <name evidence="10" type="ORF">RHODO2019_13115</name>
</gene>
<dbReference type="NCBIfam" id="TIGR00504">
    <property type="entry name" value="pyro_pdase"/>
    <property type="match status" value="1"/>
</dbReference>
<reference evidence="10" key="1">
    <citation type="submission" date="2022-10" db="EMBL/GenBank/DDBJ databases">
        <title>Rhodococcus sp.75.</title>
        <authorList>
            <person name="Sun M."/>
        </authorList>
    </citation>
    <scope>NUCLEOTIDE SEQUENCE</scope>
    <source>
        <strain evidence="10">75</strain>
    </source>
</reference>
<sequence>MTRVLVTAFEPFGGETVNPSAQAVAGLGVVEGATVTTAVLPVVYGRAWEVLLDAVRTHDPELVICVGQAGGRAGVTPERVAVNLDHARADDNAGQRPTEAPIVEDGPVGYFSTLPVGAIVAALDAAGITAAASSTAGHFVCNHVFYRLMHLLATERPGVRGGFVHVPWSAEQVAGRGGDPVSLPLDSIVEALRVVVRTSLVERVPPPP</sequence>
<keyword evidence="8" id="KW-0788">Thiol protease</keyword>
<proteinExistence type="inferred from homology"/>
<name>A0ABY6NXH5_9NOCA</name>
<protein>
    <recommendedName>
        <fullName evidence="9">Pyroglutamyl-peptidase I</fullName>
        <ecNumber evidence="9">3.4.19.3</ecNumber>
    </recommendedName>
</protein>
<dbReference type="InterPro" id="IPR000816">
    <property type="entry name" value="Peptidase_C15"/>
</dbReference>
<dbReference type="PANTHER" id="PTHR23402:SF1">
    <property type="entry name" value="PYROGLUTAMYL-PEPTIDASE I"/>
    <property type="match status" value="1"/>
</dbReference>
<comment type="function">
    <text evidence="2">Removes 5-oxoproline from various penultimate amino acid residues except L-proline.</text>
</comment>
<keyword evidence="7 10" id="KW-0378">Hydrolase</keyword>
<comment type="similarity">
    <text evidence="4">Belongs to the peptidase C15 family.</text>
</comment>
<accession>A0ABY6NXH5</accession>
<evidence type="ECO:0000313" key="11">
    <source>
        <dbReference type="Proteomes" id="UP001164965"/>
    </source>
</evidence>
<dbReference type="GO" id="GO:0016920">
    <property type="term" value="F:pyroglutamyl-peptidase activity"/>
    <property type="evidence" value="ECO:0007669"/>
    <property type="project" value="UniProtKB-EC"/>
</dbReference>
<keyword evidence="11" id="KW-1185">Reference proteome</keyword>
<dbReference type="InterPro" id="IPR033693">
    <property type="entry name" value="PGPEP1_Glu_AS"/>
</dbReference>
<evidence type="ECO:0000256" key="6">
    <source>
        <dbReference type="ARBA" id="ARBA00022670"/>
    </source>
</evidence>
<dbReference type="SUPFAM" id="SSF53182">
    <property type="entry name" value="Pyrrolidone carboxyl peptidase (pyroglutamate aminopeptidase)"/>
    <property type="match status" value="1"/>
</dbReference>
<organism evidence="10 11">
    <name type="scientific">Rhodococcus antarcticus</name>
    <dbReference type="NCBI Taxonomy" id="2987751"/>
    <lineage>
        <taxon>Bacteria</taxon>
        <taxon>Bacillati</taxon>
        <taxon>Actinomycetota</taxon>
        <taxon>Actinomycetes</taxon>
        <taxon>Mycobacteriales</taxon>
        <taxon>Nocardiaceae</taxon>
        <taxon>Rhodococcus</taxon>
    </lineage>
</organism>
<dbReference type="PROSITE" id="PS01333">
    <property type="entry name" value="PYRASE_GLU"/>
    <property type="match status" value="1"/>
</dbReference>
<evidence type="ECO:0000256" key="5">
    <source>
        <dbReference type="ARBA" id="ARBA00022490"/>
    </source>
</evidence>
<dbReference type="EC" id="3.4.19.3" evidence="9"/>
<evidence type="ECO:0000256" key="8">
    <source>
        <dbReference type="ARBA" id="ARBA00022807"/>
    </source>
</evidence>